<keyword evidence="1" id="KW-0472">Membrane</keyword>
<dbReference type="PANTHER" id="PTHR31881:SF6">
    <property type="entry name" value="OS09G0494600 PROTEIN"/>
    <property type="match status" value="1"/>
</dbReference>
<protein>
    <submittedName>
        <fullName evidence="2">Uncharacterized protein</fullName>
    </submittedName>
</protein>
<sequence length="119" mass="13077">MASTSILLCCGLGAVISSTYSVKKALNDSILGAQGEFTLALKFATLFTIFLFPFLFHAPSVMFLTHVLSMATIFSIVGYLPFYFGPVMPFLCSIAMLLLLHELDFVERKDHKGENVCGK</sequence>
<gene>
    <name evidence="2" type="ORF">Lalb_Chr22g0354231</name>
</gene>
<keyword evidence="1" id="KW-0812">Transmembrane</keyword>
<comment type="caution">
    <text evidence="2">The sequence shown here is derived from an EMBL/GenBank/DDBJ whole genome shotgun (WGS) entry which is preliminary data.</text>
</comment>
<keyword evidence="3" id="KW-1185">Reference proteome</keyword>
<proteinExistence type="predicted"/>
<dbReference type="Pfam" id="PF04654">
    <property type="entry name" value="DUF599"/>
    <property type="match status" value="1"/>
</dbReference>
<organism evidence="2 3">
    <name type="scientific">Lupinus albus</name>
    <name type="common">White lupine</name>
    <name type="synonym">Lupinus termis</name>
    <dbReference type="NCBI Taxonomy" id="3870"/>
    <lineage>
        <taxon>Eukaryota</taxon>
        <taxon>Viridiplantae</taxon>
        <taxon>Streptophyta</taxon>
        <taxon>Embryophyta</taxon>
        <taxon>Tracheophyta</taxon>
        <taxon>Spermatophyta</taxon>
        <taxon>Magnoliopsida</taxon>
        <taxon>eudicotyledons</taxon>
        <taxon>Gunneridae</taxon>
        <taxon>Pentapetalae</taxon>
        <taxon>rosids</taxon>
        <taxon>fabids</taxon>
        <taxon>Fabales</taxon>
        <taxon>Fabaceae</taxon>
        <taxon>Papilionoideae</taxon>
        <taxon>50 kb inversion clade</taxon>
        <taxon>genistoids sensu lato</taxon>
        <taxon>core genistoids</taxon>
        <taxon>Genisteae</taxon>
        <taxon>Lupinus</taxon>
    </lineage>
</organism>
<dbReference type="InterPro" id="IPR006747">
    <property type="entry name" value="DUF599"/>
</dbReference>
<name>A0A6A4NFW4_LUPAL</name>
<feature type="transmembrane region" description="Helical" evidence="1">
    <location>
        <begin position="37"/>
        <end position="56"/>
    </location>
</feature>
<dbReference type="EMBL" id="WOCE01000022">
    <property type="protein sequence ID" value="KAE9588332.1"/>
    <property type="molecule type" value="Genomic_DNA"/>
</dbReference>
<accession>A0A6A4NFW4</accession>
<evidence type="ECO:0000313" key="3">
    <source>
        <dbReference type="Proteomes" id="UP000447434"/>
    </source>
</evidence>
<dbReference type="OrthoDB" id="761598at2759"/>
<reference evidence="3" key="1">
    <citation type="journal article" date="2020" name="Nat. Commun.">
        <title>Genome sequence of the cluster root forming white lupin.</title>
        <authorList>
            <person name="Hufnagel B."/>
            <person name="Marques A."/>
            <person name="Soriano A."/>
            <person name="Marques L."/>
            <person name="Divol F."/>
            <person name="Doumas P."/>
            <person name="Sallet E."/>
            <person name="Mancinotti D."/>
            <person name="Carrere S."/>
            <person name="Marande W."/>
            <person name="Arribat S."/>
            <person name="Keller J."/>
            <person name="Huneau C."/>
            <person name="Blein T."/>
            <person name="Aime D."/>
            <person name="Laguerre M."/>
            <person name="Taylor J."/>
            <person name="Schubert V."/>
            <person name="Nelson M."/>
            <person name="Geu-Flores F."/>
            <person name="Crespi M."/>
            <person name="Gallardo-Guerrero K."/>
            <person name="Delaux P.-M."/>
            <person name="Salse J."/>
            <person name="Berges H."/>
            <person name="Guyot R."/>
            <person name="Gouzy J."/>
            <person name="Peret B."/>
        </authorList>
    </citation>
    <scope>NUCLEOTIDE SEQUENCE [LARGE SCALE GENOMIC DNA]</scope>
    <source>
        <strain evidence="3">cv. Amiga</strain>
    </source>
</reference>
<feature type="transmembrane region" description="Helical" evidence="1">
    <location>
        <begin position="63"/>
        <end position="82"/>
    </location>
</feature>
<evidence type="ECO:0000313" key="2">
    <source>
        <dbReference type="EMBL" id="KAE9588332.1"/>
    </source>
</evidence>
<dbReference type="PANTHER" id="PTHR31881">
    <property type="match status" value="1"/>
</dbReference>
<dbReference type="Proteomes" id="UP000447434">
    <property type="component" value="Chromosome 22"/>
</dbReference>
<keyword evidence="1" id="KW-1133">Transmembrane helix</keyword>
<dbReference type="AlphaFoldDB" id="A0A6A4NFW4"/>
<evidence type="ECO:0000256" key="1">
    <source>
        <dbReference type="SAM" id="Phobius"/>
    </source>
</evidence>